<dbReference type="PROSITE" id="PS00927">
    <property type="entry name" value="TREHALASE_1"/>
    <property type="match status" value="1"/>
</dbReference>
<dbReference type="PANTHER" id="PTHR23403">
    <property type="entry name" value="TREHALASE"/>
    <property type="match status" value="1"/>
</dbReference>
<protein>
    <submittedName>
        <fullName evidence="3">Trehalase</fullName>
    </submittedName>
</protein>
<evidence type="ECO:0000313" key="3">
    <source>
        <dbReference type="EMBL" id="MBO0340982.1"/>
    </source>
</evidence>
<dbReference type="Pfam" id="PF01204">
    <property type="entry name" value="Trehalase"/>
    <property type="match status" value="1"/>
</dbReference>
<name>A0ABS3FCU5_9FLAO</name>
<dbReference type="InterPro" id="IPR001661">
    <property type="entry name" value="Glyco_hydro_37"/>
</dbReference>
<dbReference type="PROSITE" id="PS00928">
    <property type="entry name" value="TREHALASE_2"/>
    <property type="match status" value="1"/>
</dbReference>
<dbReference type="PROSITE" id="PS51257">
    <property type="entry name" value="PROKAR_LIPOPROTEIN"/>
    <property type="match status" value="1"/>
</dbReference>
<dbReference type="RefSeq" id="WP_207026549.1">
    <property type="nucleotide sequence ID" value="NZ_JAFLNM010000001.1"/>
</dbReference>
<dbReference type="EMBL" id="JAFLNM010000001">
    <property type="protein sequence ID" value="MBO0340982.1"/>
    <property type="molecule type" value="Genomic_DNA"/>
</dbReference>
<accession>A0ABS3FCU5</accession>
<dbReference type="InterPro" id="IPR008928">
    <property type="entry name" value="6-hairpin_glycosidase_sf"/>
</dbReference>
<gene>
    <name evidence="3" type="ORF">J0654_04965</name>
</gene>
<dbReference type="InterPro" id="IPR012341">
    <property type="entry name" value="6hp_glycosidase-like_sf"/>
</dbReference>
<organism evidence="3 4">
    <name type="scientific">Flagellimonas profundi</name>
    <dbReference type="NCBI Taxonomy" id="2915620"/>
    <lineage>
        <taxon>Bacteria</taxon>
        <taxon>Pseudomonadati</taxon>
        <taxon>Bacteroidota</taxon>
        <taxon>Flavobacteriia</taxon>
        <taxon>Flavobacteriales</taxon>
        <taxon>Flavobacteriaceae</taxon>
        <taxon>Flagellimonas</taxon>
    </lineage>
</organism>
<dbReference type="Proteomes" id="UP000664807">
    <property type="component" value="Unassembled WGS sequence"/>
</dbReference>
<dbReference type="Gene3D" id="1.50.10.10">
    <property type="match status" value="1"/>
</dbReference>
<evidence type="ECO:0000256" key="1">
    <source>
        <dbReference type="ARBA" id="ARBA00022801"/>
    </source>
</evidence>
<reference evidence="3 4" key="1">
    <citation type="submission" date="2021-03" db="EMBL/GenBank/DDBJ databases">
        <title>Muricauda lutimaris sp. nov. and Muricauda ruestringensis sp. nov, two marine members of the Flavobacteriaceae isolated from deep sea sediments of Western Pacific.</title>
        <authorList>
            <person name="Zhao S."/>
            <person name="Liu R."/>
        </authorList>
    </citation>
    <scope>NUCLEOTIDE SEQUENCE [LARGE SCALE GENOMIC DNA]</scope>
    <source>
        <strain evidence="3 4">BC31-3-A3</strain>
    </source>
</reference>
<evidence type="ECO:0000256" key="2">
    <source>
        <dbReference type="ARBA" id="ARBA00023295"/>
    </source>
</evidence>
<dbReference type="SUPFAM" id="SSF48208">
    <property type="entry name" value="Six-hairpin glycosidases"/>
    <property type="match status" value="1"/>
</dbReference>
<keyword evidence="2" id="KW-0326">Glycosidase</keyword>
<evidence type="ECO:0000313" key="4">
    <source>
        <dbReference type="Proteomes" id="UP000664807"/>
    </source>
</evidence>
<keyword evidence="1" id="KW-0378">Hydrolase</keyword>
<sequence>MKKLLLGLLVPLFIVACKQSETTTKEPIGLYETELFKAVQLSGVFEDSKTFVDLVPKKDIATLEEEYLNTKDNQGFRLDIFVLKNFEDKSLEGLQFKLDTTKNMYEHISNMWDILKRSPDSVIANSSRIALPYNYIVPGGRFQEIYYWDSYFTLEGLMVDGEEEVAQGMVDNFAFLIDSLGFIPNGTRDYYKTRSQPPYFSLMVDAIARDNEALLLEYLPQMTKEYNYWMDGAKVGDSLNPTKRVVNLGDGHTLNRYWDAGNTPRPESYKEDYLLAEHLESDSLKQQLYKNLRSAAASGWDFSSRWFGEAGGLASTETISILPVDLNCLLYFMEKTIAKGHGLKGDEASQQRYLALAETRKALIQAYFWNVTEGFYFDYNVEDNSMTPQLTLAGVTPLFFEIATPEQAAKVKDVIMNTFLKEGGLVTTLEHSGQQWDAPNGWAPLQWLAVNGLLNYGYVDEAKEIMTRWLTLNEKVYANTGKMMEKYNVEDLSLLSGGGEYPTQDGFGWTNGVALGFKKILEDLNRPN</sequence>
<keyword evidence="4" id="KW-1185">Reference proteome</keyword>
<dbReference type="PRINTS" id="PR00744">
    <property type="entry name" value="GLHYDRLASE37"/>
</dbReference>
<dbReference type="InterPro" id="IPR018232">
    <property type="entry name" value="Glyco_hydro_37_CS"/>
</dbReference>
<dbReference type="PANTHER" id="PTHR23403:SF1">
    <property type="entry name" value="TREHALASE"/>
    <property type="match status" value="1"/>
</dbReference>
<proteinExistence type="predicted"/>
<comment type="caution">
    <text evidence="3">The sequence shown here is derived from an EMBL/GenBank/DDBJ whole genome shotgun (WGS) entry which is preliminary data.</text>
</comment>